<gene>
    <name evidence="2" type="ORF">Pla100_43000</name>
</gene>
<dbReference type="EMBL" id="SJPM01000010">
    <property type="protein sequence ID" value="TWT92984.1"/>
    <property type="molecule type" value="Genomic_DNA"/>
</dbReference>
<dbReference type="Pfam" id="PF08305">
    <property type="entry name" value="NPCBM"/>
    <property type="match status" value="1"/>
</dbReference>
<reference evidence="2 3" key="1">
    <citation type="submission" date="2019-02" db="EMBL/GenBank/DDBJ databases">
        <title>Deep-cultivation of Planctomycetes and their phenomic and genomic characterization uncovers novel biology.</title>
        <authorList>
            <person name="Wiegand S."/>
            <person name="Jogler M."/>
            <person name="Boedeker C."/>
            <person name="Pinto D."/>
            <person name="Vollmers J."/>
            <person name="Rivas-Marin E."/>
            <person name="Kohn T."/>
            <person name="Peeters S.H."/>
            <person name="Heuer A."/>
            <person name="Rast P."/>
            <person name="Oberbeckmann S."/>
            <person name="Bunk B."/>
            <person name="Jeske O."/>
            <person name="Meyerdierks A."/>
            <person name="Storesund J.E."/>
            <person name="Kallscheuer N."/>
            <person name="Luecker S."/>
            <person name="Lage O.M."/>
            <person name="Pohl T."/>
            <person name="Merkel B.J."/>
            <person name="Hornburger P."/>
            <person name="Mueller R.-W."/>
            <person name="Bruemmer F."/>
            <person name="Labrenz M."/>
            <person name="Spormann A.M."/>
            <person name="Op Den Camp H."/>
            <person name="Overmann J."/>
            <person name="Amann R."/>
            <person name="Jetten M.S.M."/>
            <person name="Mascher T."/>
            <person name="Medema M.H."/>
            <person name="Devos D.P."/>
            <person name="Kaster A.-K."/>
            <person name="Ovreas L."/>
            <person name="Rohde M."/>
            <person name="Galperin M.Y."/>
            <person name="Jogler C."/>
        </authorList>
    </citation>
    <scope>NUCLEOTIDE SEQUENCE [LARGE SCALE GENOMIC DNA]</scope>
    <source>
        <strain evidence="2 3">Pla100</strain>
    </source>
</reference>
<dbReference type="InterPro" id="IPR013222">
    <property type="entry name" value="Glyco_hyd_98_carb-bd"/>
</dbReference>
<dbReference type="SUPFAM" id="SSF49785">
    <property type="entry name" value="Galactose-binding domain-like"/>
    <property type="match status" value="1"/>
</dbReference>
<evidence type="ECO:0000259" key="1">
    <source>
        <dbReference type="SMART" id="SM00776"/>
    </source>
</evidence>
<name>A0A5C5ZZJ0_9BACT</name>
<proteinExistence type="predicted"/>
<dbReference type="SMART" id="SM00776">
    <property type="entry name" value="NPCBM"/>
    <property type="match status" value="1"/>
</dbReference>
<comment type="caution">
    <text evidence="2">The sequence shown here is derived from an EMBL/GenBank/DDBJ whole genome shotgun (WGS) entry which is preliminary data.</text>
</comment>
<dbReference type="Gene3D" id="2.60.120.1060">
    <property type="entry name" value="NPCBM/NEW2 domain"/>
    <property type="match status" value="1"/>
</dbReference>
<keyword evidence="3" id="KW-1185">Reference proteome</keyword>
<feature type="domain" description="Glycosyl hydrolase family 98 putative carbohydrate-binding module" evidence="1">
    <location>
        <begin position="461"/>
        <end position="598"/>
    </location>
</feature>
<organism evidence="2 3">
    <name type="scientific">Neorhodopirellula pilleata</name>
    <dbReference type="NCBI Taxonomy" id="2714738"/>
    <lineage>
        <taxon>Bacteria</taxon>
        <taxon>Pseudomonadati</taxon>
        <taxon>Planctomycetota</taxon>
        <taxon>Planctomycetia</taxon>
        <taxon>Pirellulales</taxon>
        <taxon>Pirellulaceae</taxon>
        <taxon>Neorhodopirellula</taxon>
    </lineage>
</organism>
<dbReference type="InterPro" id="IPR038637">
    <property type="entry name" value="NPCBM_sf"/>
</dbReference>
<dbReference type="InterPro" id="IPR008979">
    <property type="entry name" value="Galactose-bd-like_sf"/>
</dbReference>
<evidence type="ECO:0000313" key="2">
    <source>
        <dbReference type="EMBL" id="TWT92984.1"/>
    </source>
</evidence>
<dbReference type="RefSeq" id="WP_146579729.1">
    <property type="nucleotide sequence ID" value="NZ_SJPM01000010.1"/>
</dbReference>
<dbReference type="Proteomes" id="UP000316213">
    <property type="component" value="Unassembled WGS sequence"/>
</dbReference>
<protein>
    <submittedName>
        <fullName evidence="2">NPCBM/NEW2 domain protein</fullName>
    </submittedName>
</protein>
<accession>A0A5C5ZZJ0</accession>
<dbReference type="AlphaFoldDB" id="A0A5C5ZZJ0"/>
<evidence type="ECO:0000313" key="3">
    <source>
        <dbReference type="Proteomes" id="UP000316213"/>
    </source>
</evidence>
<dbReference type="OrthoDB" id="267032at2"/>
<sequence>MRTFVYFVWFAGWFFTSGGDVSNASETETSLATSRIETAIQADPIDSPGQVVVAYFTPRDRKPAADHHARINRIVEETGGFYQRELARHGFHGRRLNVLRTNSGEVDIIDVVGRENDANYGKPDGRKIRDEVIEVLRLRDIDASRCVLLLFCNLMDYEAEKGTISHHSPYYGGGNHLSGTAWQCDSEILDPLRFNDMTPIRDGEYGNITIGRHNSIFIGGVIHELGHALSLPHCRQRADESVRGTALMGSGNRTYRQELRGEGRGTFLTLAHAFRLAAHPAMLSRVPASIHQDAAADWKRLKITNPESHVLRIEGSVESTVPVHAVIAYFDPAGGSDYDSTTATAIPQTDGHFELSSEPLPTGDAELRLVACHVNGTTSIRKFHYRVNSKGDILLDAVRLELELGSMIDLIRQSKFEAASETLARVSRDDASLRAIGQRVLDRFGIRAEPLSKDFNKVDENVKSLALSSLRPQSARVGWLRPTYNAVPERQSLLSIDGDYYADGIYAHAPAEHVYRLDGRWKRLRGRAGIQAGHDGKVDFRILGDGRLLWDSKGVTEETSVALDVDLSSIDILELHVDDGGNGTAADWGVWIEPTLTR</sequence>